<dbReference type="PANTHER" id="PTHR31152:SF1">
    <property type="entry name" value="PLAC8 FAMILY PROTEIN"/>
    <property type="match status" value="1"/>
</dbReference>
<dbReference type="EMBL" id="BLLK01000023">
    <property type="protein sequence ID" value="GFH47739.1"/>
    <property type="molecule type" value="Genomic_DNA"/>
</dbReference>
<dbReference type="Proteomes" id="UP001054902">
    <property type="component" value="Unassembled WGS sequence"/>
</dbReference>
<comment type="caution">
    <text evidence="1">The sequence shown here is derived from an EMBL/GenBank/DDBJ whole genome shotgun (WGS) entry which is preliminary data.</text>
</comment>
<accession>A0AAD3CL86</accession>
<protein>
    <submittedName>
        <fullName evidence="1">Uncharacterized protein</fullName>
    </submittedName>
</protein>
<evidence type="ECO:0000313" key="2">
    <source>
        <dbReference type="Proteomes" id="UP001054902"/>
    </source>
</evidence>
<dbReference type="AlphaFoldDB" id="A0AAD3CL86"/>
<organism evidence="1 2">
    <name type="scientific">Chaetoceros tenuissimus</name>
    <dbReference type="NCBI Taxonomy" id="426638"/>
    <lineage>
        <taxon>Eukaryota</taxon>
        <taxon>Sar</taxon>
        <taxon>Stramenopiles</taxon>
        <taxon>Ochrophyta</taxon>
        <taxon>Bacillariophyta</taxon>
        <taxon>Coscinodiscophyceae</taxon>
        <taxon>Chaetocerotophycidae</taxon>
        <taxon>Chaetocerotales</taxon>
        <taxon>Chaetocerotaceae</taxon>
        <taxon>Chaetoceros</taxon>
    </lineage>
</organism>
<proteinExistence type="predicted"/>
<dbReference type="PANTHER" id="PTHR31152">
    <property type="entry name" value="PLAC8 FAMILY PROTEIN"/>
    <property type="match status" value="1"/>
</dbReference>
<name>A0AAD3CL86_9STRA</name>
<sequence>MACLFCFSKDPLSQDDLKGKYGASYAPFANYDNKYDITMCQAPCKEPCCCLASAACLCPAQIYMRHKVLNHLEPGSGWSNYTCCQSQFGGCCCIQPGQMGEKTCPLPCMCLEAFCCPGLAVSASSGVVRDHYQLGMDEDDVRLIRCSNCLFYFSFILSCIAMCTDCEGDDAFAQVVDCISDVVFCSVAACMTAQVNREVNLREASAPQGQAMER</sequence>
<keyword evidence="2" id="KW-1185">Reference proteome</keyword>
<evidence type="ECO:0000313" key="1">
    <source>
        <dbReference type="EMBL" id="GFH47739.1"/>
    </source>
</evidence>
<gene>
    <name evidence="1" type="ORF">CTEN210_04214</name>
</gene>
<reference evidence="1 2" key="1">
    <citation type="journal article" date="2021" name="Sci. Rep.">
        <title>The genome of the diatom Chaetoceros tenuissimus carries an ancient integrated fragment of an extant virus.</title>
        <authorList>
            <person name="Hongo Y."/>
            <person name="Kimura K."/>
            <person name="Takaki Y."/>
            <person name="Yoshida Y."/>
            <person name="Baba S."/>
            <person name="Kobayashi G."/>
            <person name="Nagasaki K."/>
            <person name="Hano T."/>
            <person name="Tomaru Y."/>
        </authorList>
    </citation>
    <scope>NUCLEOTIDE SEQUENCE [LARGE SCALE GENOMIC DNA]</scope>
    <source>
        <strain evidence="1 2">NIES-3715</strain>
    </source>
</reference>